<dbReference type="PANTHER" id="PTHR33710:SF71">
    <property type="entry name" value="ENDONUCLEASE_EXONUCLEASE_PHOSPHATASE DOMAIN-CONTAINING PROTEIN"/>
    <property type="match status" value="1"/>
</dbReference>
<gene>
    <name evidence="2" type="ORF">Sango_2744800</name>
</gene>
<dbReference type="PANTHER" id="PTHR33710">
    <property type="entry name" value="BNAC02G09200D PROTEIN"/>
    <property type="match status" value="1"/>
</dbReference>
<dbReference type="InterPro" id="IPR036691">
    <property type="entry name" value="Endo/exonu/phosph_ase_sf"/>
</dbReference>
<evidence type="ECO:0000313" key="2">
    <source>
        <dbReference type="EMBL" id="KAK4383764.1"/>
    </source>
</evidence>
<reference evidence="2" key="2">
    <citation type="journal article" date="2024" name="Plant">
        <title>Genomic evolution and insights into agronomic trait innovations of Sesamum species.</title>
        <authorList>
            <person name="Miao H."/>
            <person name="Wang L."/>
            <person name="Qu L."/>
            <person name="Liu H."/>
            <person name="Sun Y."/>
            <person name="Le M."/>
            <person name="Wang Q."/>
            <person name="Wei S."/>
            <person name="Zheng Y."/>
            <person name="Lin W."/>
            <person name="Duan Y."/>
            <person name="Cao H."/>
            <person name="Xiong S."/>
            <person name="Wang X."/>
            <person name="Wei L."/>
            <person name="Li C."/>
            <person name="Ma Q."/>
            <person name="Ju M."/>
            <person name="Zhao R."/>
            <person name="Li G."/>
            <person name="Mu C."/>
            <person name="Tian Q."/>
            <person name="Mei H."/>
            <person name="Zhang T."/>
            <person name="Gao T."/>
            <person name="Zhang H."/>
        </authorList>
    </citation>
    <scope>NUCLEOTIDE SEQUENCE</scope>
    <source>
        <strain evidence="2">K16</strain>
    </source>
</reference>
<evidence type="ECO:0000256" key="1">
    <source>
        <dbReference type="SAM" id="MobiDB-lite"/>
    </source>
</evidence>
<dbReference type="EMBL" id="JACGWL010000522">
    <property type="protein sequence ID" value="KAK4383764.1"/>
    <property type="molecule type" value="Genomic_DNA"/>
</dbReference>
<protein>
    <recommendedName>
        <fullName evidence="4">DUF4283 domain-containing protein</fullName>
    </recommendedName>
</protein>
<reference evidence="2" key="1">
    <citation type="submission" date="2020-06" db="EMBL/GenBank/DDBJ databases">
        <authorList>
            <person name="Li T."/>
            <person name="Hu X."/>
            <person name="Zhang T."/>
            <person name="Song X."/>
            <person name="Zhang H."/>
            <person name="Dai N."/>
            <person name="Sheng W."/>
            <person name="Hou X."/>
            <person name="Wei L."/>
        </authorList>
    </citation>
    <scope>NUCLEOTIDE SEQUENCE</scope>
    <source>
        <strain evidence="2">K16</strain>
        <tissue evidence="2">Leaf</tissue>
    </source>
</reference>
<feature type="region of interest" description="Disordered" evidence="1">
    <location>
        <begin position="118"/>
        <end position="139"/>
    </location>
</feature>
<dbReference type="SUPFAM" id="SSF56219">
    <property type="entry name" value="DNase I-like"/>
    <property type="match status" value="1"/>
</dbReference>
<dbReference type="Proteomes" id="UP001289374">
    <property type="component" value="Unassembled WGS sequence"/>
</dbReference>
<evidence type="ECO:0008006" key="4">
    <source>
        <dbReference type="Google" id="ProtNLM"/>
    </source>
</evidence>
<dbReference type="Gene3D" id="3.60.10.10">
    <property type="entry name" value="Endonuclease/exonuclease/phosphatase"/>
    <property type="match status" value="1"/>
</dbReference>
<proteinExistence type="predicted"/>
<comment type="caution">
    <text evidence="2">The sequence shown here is derived from an EMBL/GenBank/DDBJ whole genome shotgun (WGS) entry which is preliminary data.</text>
</comment>
<evidence type="ECO:0000313" key="3">
    <source>
        <dbReference type="Proteomes" id="UP001289374"/>
    </source>
</evidence>
<keyword evidence="3" id="KW-1185">Reference proteome</keyword>
<sequence length="371" mass="42700">MAAMEEVIDGGPWLFQGQFIVLQRWELGMALRNKHTQVPVWIKLRHLPVEFWTNKGLSMVASGIGETPCRVDVEYEWVPPKCRACNSLGHRTDNYPTMQPQRKPPISVYVQKPIIVKPNEGPTNEPKKQVDREEGTGMPTEVRASNAQYMTRTPSENIHKSKEIVLYNLFDILVEEEKITECSTRGPNRSSPLMAYLKLEFLLEIYLVFNPYCYILGNVIGDFNTVVDMSEVCGVSGDISTSMDEFKGCLTEIGLITLPVQGNTFTWHNCSTDSRSLWKRLDRMLVNRRWLELWQGTHYVSLNRRTSDHSPLVLKGKLQNLPVMLFRFDNYLACSPNFIPLVHSIWRNQVVDTSMYSVTRKLKALKPLFRQ</sequence>
<organism evidence="2 3">
    <name type="scientific">Sesamum angolense</name>
    <dbReference type="NCBI Taxonomy" id="2727404"/>
    <lineage>
        <taxon>Eukaryota</taxon>
        <taxon>Viridiplantae</taxon>
        <taxon>Streptophyta</taxon>
        <taxon>Embryophyta</taxon>
        <taxon>Tracheophyta</taxon>
        <taxon>Spermatophyta</taxon>
        <taxon>Magnoliopsida</taxon>
        <taxon>eudicotyledons</taxon>
        <taxon>Gunneridae</taxon>
        <taxon>Pentapetalae</taxon>
        <taxon>asterids</taxon>
        <taxon>lamiids</taxon>
        <taxon>Lamiales</taxon>
        <taxon>Pedaliaceae</taxon>
        <taxon>Sesamum</taxon>
    </lineage>
</organism>
<name>A0AAE1T941_9LAMI</name>
<dbReference type="AlphaFoldDB" id="A0AAE1T941"/>
<feature type="compositionally biased region" description="Basic and acidic residues" evidence="1">
    <location>
        <begin position="125"/>
        <end position="135"/>
    </location>
</feature>
<accession>A0AAE1T941</accession>